<dbReference type="EMBL" id="MN739178">
    <property type="protein sequence ID" value="QHS92384.1"/>
    <property type="molecule type" value="Genomic_DNA"/>
</dbReference>
<evidence type="ECO:0000313" key="2">
    <source>
        <dbReference type="EMBL" id="QHS92384.1"/>
    </source>
</evidence>
<reference evidence="2" key="1">
    <citation type="journal article" date="2020" name="Nature">
        <title>Giant virus diversity and host interactions through global metagenomics.</title>
        <authorList>
            <person name="Schulz F."/>
            <person name="Roux S."/>
            <person name="Paez-Espino D."/>
            <person name="Jungbluth S."/>
            <person name="Walsh D.A."/>
            <person name="Denef V.J."/>
            <person name="McMahon K.D."/>
            <person name="Konstantinidis K.T."/>
            <person name="Eloe-Fadrosh E.A."/>
            <person name="Kyrpides N.C."/>
            <person name="Woyke T."/>
        </authorList>
    </citation>
    <scope>NUCLEOTIDE SEQUENCE</scope>
    <source>
        <strain evidence="2">GVMAG-M-3300014204-73</strain>
    </source>
</reference>
<sequence length="119" mass="12643">MTAMTLLTLVKGGDHYYLLDVSHRIVQTCPADPITVIFSNSTANTDITDVLITIGSSRCLLFPLGEQLYEVVEVEHELFPLSLSRGEVMGGVIGLITGGTIASGLIGGLLGGWIDQINP</sequence>
<keyword evidence="1" id="KW-0812">Transmembrane</keyword>
<evidence type="ECO:0000256" key="1">
    <source>
        <dbReference type="SAM" id="Phobius"/>
    </source>
</evidence>
<accession>A0A6C0BL36</accession>
<proteinExistence type="predicted"/>
<feature type="transmembrane region" description="Helical" evidence="1">
    <location>
        <begin position="92"/>
        <end position="114"/>
    </location>
</feature>
<protein>
    <submittedName>
        <fullName evidence="2">Uncharacterized protein</fullName>
    </submittedName>
</protein>
<dbReference type="AlphaFoldDB" id="A0A6C0BL36"/>
<keyword evidence="1" id="KW-1133">Transmembrane helix</keyword>
<keyword evidence="1" id="KW-0472">Membrane</keyword>
<organism evidence="2">
    <name type="scientific">viral metagenome</name>
    <dbReference type="NCBI Taxonomy" id="1070528"/>
    <lineage>
        <taxon>unclassified sequences</taxon>
        <taxon>metagenomes</taxon>
        <taxon>organismal metagenomes</taxon>
    </lineage>
</organism>
<name>A0A6C0BL36_9ZZZZ</name>